<evidence type="ECO:0000256" key="3">
    <source>
        <dbReference type="ARBA" id="ARBA00013801"/>
    </source>
</evidence>
<feature type="compositionally biased region" description="Low complexity" evidence="6">
    <location>
        <begin position="541"/>
        <end position="553"/>
    </location>
</feature>
<feature type="region of interest" description="Disordered" evidence="6">
    <location>
        <begin position="627"/>
        <end position="892"/>
    </location>
</feature>
<feature type="domain" description="Autophagy-related protein 13 N-terminal" evidence="7">
    <location>
        <begin position="75"/>
        <end position="316"/>
    </location>
</feature>
<gene>
    <name evidence="8" type="primary">ATG13</name>
    <name evidence="8" type="ORF">H2200_010016</name>
</gene>
<organism evidence="8 9">
    <name type="scientific">Cladophialophora chaetospira</name>
    <dbReference type="NCBI Taxonomy" id="386627"/>
    <lineage>
        <taxon>Eukaryota</taxon>
        <taxon>Fungi</taxon>
        <taxon>Dikarya</taxon>
        <taxon>Ascomycota</taxon>
        <taxon>Pezizomycotina</taxon>
        <taxon>Eurotiomycetes</taxon>
        <taxon>Chaetothyriomycetidae</taxon>
        <taxon>Chaetothyriales</taxon>
        <taxon>Herpotrichiellaceae</taxon>
        <taxon>Cladophialophora</taxon>
    </lineage>
</organism>
<dbReference type="AlphaFoldDB" id="A0AA39CEL6"/>
<dbReference type="Proteomes" id="UP001172673">
    <property type="component" value="Unassembled WGS sequence"/>
</dbReference>
<feature type="compositionally biased region" description="Low complexity" evidence="6">
    <location>
        <begin position="443"/>
        <end position="460"/>
    </location>
</feature>
<dbReference type="InterPro" id="IPR036570">
    <property type="entry name" value="HORMA_dom_sf"/>
</dbReference>
<dbReference type="InterPro" id="IPR018731">
    <property type="entry name" value="Atg13_N"/>
</dbReference>
<evidence type="ECO:0000259" key="7">
    <source>
        <dbReference type="Pfam" id="PF10033"/>
    </source>
</evidence>
<evidence type="ECO:0000313" key="9">
    <source>
        <dbReference type="Proteomes" id="UP001172673"/>
    </source>
</evidence>
<comment type="subunit">
    <text evidence="2">Interacts with ATG1 to form the ATG1-ATG13 kinase complex.</text>
</comment>
<feature type="compositionally biased region" description="Basic and acidic residues" evidence="6">
    <location>
        <begin position="688"/>
        <end position="700"/>
    </location>
</feature>
<name>A0AA39CEL6_9EURO</name>
<dbReference type="GO" id="GO:0034727">
    <property type="term" value="P:piecemeal microautophagy of the nucleus"/>
    <property type="evidence" value="ECO:0007669"/>
    <property type="project" value="TreeGrafter"/>
</dbReference>
<feature type="compositionally biased region" description="Low complexity" evidence="6">
    <location>
        <begin position="494"/>
        <end position="511"/>
    </location>
</feature>
<evidence type="ECO:0000256" key="6">
    <source>
        <dbReference type="SAM" id="MobiDB-lite"/>
    </source>
</evidence>
<feature type="compositionally biased region" description="Pro residues" evidence="6">
    <location>
        <begin position="1"/>
        <end position="11"/>
    </location>
</feature>
<feature type="compositionally biased region" description="Low complexity" evidence="6">
    <location>
        <begin position="627"/>
        <end position="648"/>
    </location>
</feature>
<comment type="caution">
    <text evidence="8">The sequence shown here is derived from an EMBL/GenBank/DDBJ whole genome shotgun (WGS) entry which is preliminary data.</text>
</comment>
<dbReference type="Gene3D" id="3.30.900.10">
    <property type="entry name" value="HORMA domain"/>
    <property type="match status" value="1"/>
</dbReference>
<evidence type="ECO:0000313" key="8">
    <source>
        <dbReference type="EMBL" id="KAJ9605359.1"/>
    </source>
</evidence>
<evidence type="ECO:0000256" key="2">
    <source>
        <dbReference type="ARBA" id="ARBA00011848"/>
    </source>
</evidence>
<keyword evidence="9" id="KW-1185">Reference proteome</keyword>
<feature type="compositionally biased region" description="Low complexity" evidence="6">
    <location>
        <begin position="421"/>
        <end position="435"/>
    </location>
</feature>
<dbReference type="GO" id="GO:0005829">
    <property type="term" value="C:cytosol"/>
    <property type="evidence" value="ECO:0007669"/>
    <property type="project" value="TreeGrafter"/>
</dbReference>
<keyword evidence="4 5" id="KW-0072">Autophagy</keyword>
<feature type="compositionally biased region" description="Basic and acidic residues" evidence="6">
    <location>
        <begin position="775"/>
        <end position="789"/>
    </location>
</feature>
<evidence type="ECO:0000256" key="4">
    <source>
        <dbReference type="ARBA" id="ARBA00023006"/>
    </source>
</evidence>
<comment type="similarity">
    <text evidence="1 5">Belongs to the ATG13 family. Fungi subfamily.</text>
</comment>
<reference evidence="8" key="1">
    <citation type="submission" date="2022-10" db="EMBL/GenBank/DDBJ databases">
        <title>Culturing micro-colonial fungi from biological soil crusts in the Mojave desert and describing Neophaeococcomyces mojavensis, and introducing the new genera and species Taxawa tesnikishii.</title>
        <authorList>
            <person name="Kurbessoian T."/>
            <person name="Stajich J.E."/>
        </authorList>
    </citation>
    <scope>NUCLEOTIDE SEQUENCE</scope>
    <source>
        <strain evidence="8">TK_41</strain>
    </source>
</reference>
<proteinExistence type="inferred from homology"/>
<sequence>MHQHPRPPPVTASPANSEQTNPTRTNNPRDRDVQALRTNSPLTQGSGSSEDFASGRQDQPADNPVAQMQRLNQVIQNFHTKSALIILQSRVELAPAYSKQTDNKRVNRWFNLDIDETDEYKEDIKRWKLCDVEHNRPPPLIIEIYLSTESLHQGQRLVIVDDDGKRWDVLSTLSSAQSGSRAGQRRMADVNEVILERWTVQLGDSNAQIPPDLAMLLPLVYKKSIVFFRSLYTYSNFLPAWKLSRKIGKGRTHMALKLGYRLMDGSQRGSLSRSDNLSTRLFDSTSDVLSSYDFGMTESPAGPFSVKVDYRQNCDFRIDDSEELLSSRFLGADDELFRPSLPSKRTSQVEIGSLPAHRRQTSLEQQADLGHAYGSLTSFHQAGIARGTDPITALRNAQDFDAGSPPTPEPMRPQLSAAQTSRNSLRAAAANRRSSFSVQPFKTPTLSASPLGLSPLASSPRTHSARVPTLGSLTEEGIPPPTAPVTLAGRRAGSLSSDNPIVPSSSSSPKPTGVRYSSSFSHRRARLSSGGTTTRTDEDQTSSGRGSATSSAQPGSGLMAEAAPAGGSSGSMGDDDGENISSFLKMLETQKDLLSPASSAAAEANTKRTTAALNRFHRMRDSNAVLSDSMSSSVMMQRSSASSSRQLSGVPPMVAGTSISTSSSPGKPISPHTPHTPFAPSRLSAAYSHDDNDEPHRLAVEEPPSPSEAATEETAHAQSTANVPAIDIPNSPRPFLTYQRSSSAQRRPLSSGDDIGDLYGMRSHSMGADSRGHRRENAERDEPAAETRKSVPRTPIGSPRRSSQVHRPSGLATAVTNDSEASESASGRSSANIYRTRAARAGAGRGASQGSTSSASVAGGSVDPGSSSVSVSWRGRSSGNRPENRFDDDDLLPFAMERSDFNTASKAGNADTDS</sequence>
<dbReference type="PANTHER" id="PTHR13430">
    <property type="match status" value="1"/>
</dbReference>
<dbReference type="GO" id="GO:0000423">
    <property type="term" value="P:mitophagy"/>
    <property type="evidence" value="ECO:0007669"/>
    <property type="project" value="TreeGrafter"/>
</dbReference>
<dbReference type="GO" id="GO:0000407">
    <property type="term" value="C:phagophore assembly site"/>
    <property type="evidence" value="ECO:0007669"/>
    <property type="project" value="TreeGrafter"/>
</dbReference>
<feature type="compositionally biased region" description="Low complexity" evidence="6">
    <location>
        <begin position="839"/>
        <end position="879"/>
    </location>
</feature>
<dbReference type="EMBL" id="JAPDRK010000016">
    <property type="protein sequence ID" value="KAJ9605359.1"/>
    <property type="molecule type" value="Genomic_DNA"/>
</dbReference>
<feature type="region of interest" description="Disordered" evidence="6">
    <location>
        <begin position="1"/>
        <end position="62"/>
    </location>
</feature>
<feature type="region of interest" description="Disordered" evidence="6">
    <location>
        <begin position="397"/>
        <end position="579"/>
    </location>
</feature>
<evidence type="ECO:0000256" key="5">
    <source>
        <dbReference type="RuleBase" id="RU361214"/>
    </source>
</evidence>
<dbReference type="GO" id="GO:0034497">
    <property type="term" value="P:protein localization to phagophore assembly site"/>
    <property type="evidence" value="ECO:0007669"/>
    <property type="project" value="TreeGrafter"/>
</dbReference>
<protein>
    <recommendedName>
        <fullName evidence="3 5">Autophagy-related protein 13</fullName>
    </recommendedName>
</protein>
<feature type="compositionally biased region" description="Polar residues" evidence="6">
    <location>
        <begin position="13"/>
        <end position="26"/>
    </location>
</feature>
<dbReference type="PANTHER" id="PTHR13430:SF4">
    <property type="entry name" value="AUTOPHAGY-RELATED PROTEIN 13"/>
    <property type="match status" value="1"/>
</dbReference>
<feature type="compositionally biased region" description="Polar residues" evidence="6">
    <location>
        <begin position="36"/>
        <end position="51"/>
    </location>
</feature>
<dbReference type="GO" id="GO:1990316">
    <property type="term" value="C:Atg1/ULK1 kinase complex"/>
    <property type="evidence" value="ECO:0007669"/>
    <property type="project" value="InterPro"/>
</dbReference>
<dbReference type="Pfam" id="PF10033">
    <property type="entry name" value="ATG13"/>
    <property type="match status" value="1"/>
</dbReference>
<dbReference type="InterPro" id="IPR040182">
    <property type="entry name" value="ATG13"/>
</dbReference>
<evidence type="ECO:0000256" key="1">
    <source>
        <dbReference type="ARBA" id="ARBA00005246"/>
    </source>
</evidence>
<accession>A0AA39CEL6</accession>
<feature type="compositionally biased region" description="Low complexity" evidence="6">
    <location>
        <begin position="822"/>
        <end position="831"/>
    </location>
</feature>
<dbReference type="Gene3D" id="6.10.140.1900">
    <property type="match status" value="1"/>
</dbReference>